<dbReference type="InterPro" id="IPR056413">
    <property type="entry name" value="TPR_CcmH_CycH"/>
</dbReference>
<evidence type="ECO:0000256" key="1">
    <source>
        <dbReference type="ARBA" id="ARBA00004196"/>
    </source>
</evidence>
<dbReference type="PANTHER" id="PTHR47870">
    <property type="entry name" value="CYTOCHROME C-TYPE BIOGENESIS PROTEIN CCMH"/>
    <property type="match status" value="1"/>
</dbReference>
<dbReference type="NCBIfam" id="TIGR03142">
    <property type="entry name" value="cytochro_ccmI"/>
    <property type="match status" value="1"/>
</dbReference>
<dbReference type="GO" id="GO:0030313">
    <property type="term" value="C:cell envelope"/>
    <property type="evidence" value="ECO:0007669"/>
    <property type="project" value="UniProtKB-SubCell"/>
</dbReference>
<dbReference type="InterPro" id="IPR051263">
    <property type="entry name" value="C-type_cytochrome_biogenesis"/>
</dbReference>
<dbReference type="Pfam" id="PF23892">
    <property type="entry name" value="Ig_CycH"/>
    <property type="match status" value="1"/>
</dbReference>
<dbReference type="Pfam" id="PF23914">
    <property type="entry name" value="TPR_CcmH_CycH"/>
    <property type="match status" value="1"/>
</dbReference>
<gene>
    <name evidence="8" type="primary">ccmI</name>
    <name evidence="8" type="ORF">F0A17_12185</name>
</gene>
<keyword evidence="4" id="KW-0802">TPR repeat</keyword>
<sequence>MTVLWLSFGLLLLPALWLLVAPMRRAHRVHDAQANFEANDRAAEQNVAIYRRRLASLEAALERGDIDRAQFDEDRLELDRSLLEDTENLTRKPLQSPAAGRFAVPVVALTLVISAMLWYQHEGAEGDLRLYDAFQQSDSLPALLERLEQEARRQPGNADVWATLFPLYRDSGQGEAAIGALDRLIELEGRAPSLLAQKAQLMFFMADRRLTDDVQALVDEVLERDSREPTILGLLGVHAFDGGDYEQAISYWRRAIAGMSDSRSSQALREGIRIAQQRLGVAPEEQEAAVSQGPGVRVNVSLAEELQGLLDDDTRVFVVARDMEGELPPLAVAQLTLGELPTTLVLDNRHAMSDAARLSQASEVRLLVRVTKSGGATPEAGDMYGDVEGVPVGDVEGEPVEVVIDRIIE</sequence>
<dbReference type="Gene3D" id="1.25.40.10">
    <property type="entry name" value="Tetratricopeptide repeat domain"/>
    <property type="match status" value="1"/>
</dbReference>
<protein>
    <submittedName>
        <fullName evidence="8">C-type cytochrome biogenesis protein CcmI</fullName>
    </submittedName>
</protein>
<dbReference type="AlphaFoldDB" id="A0A7V7FZM5"/>
<evidence type="ECO:0000256" key="3">
    <source>
        <dbReference type="ARBA" id="ARBA00022748"/>
    </source>
</evidence>
<dbReference type="GO" id="GO:0005886">
    <property type="term" value="C:plasma membrane"/>
    <property type="evidence" value="ECO:0007669"/>
    <property type="project" value="TreeGrafter"/>
</dbReference>
<dbReference type="EMBL" id="VTPY01000004">
    <property type="protein sequence ID" value="KAA0012039.1"/>
    <property type="molecule type" value="Genomic_DNA"/>
</dbReference>
<feature type="domain" description="Cytochrome c-type biogenesis protein H Ig-like" evidence="6">
    <location>
        <begin position="296"/>
        <end position="405"/>
    </location>
</feature>
<evidence type="ECO:0000256" key="5">
    <source>
        <dbReference type="SAM" id="Phobius"/>
    </source>
</evidence>
<organism evidence="8 9">
    <name type="scientific">Billgrantia pellis</name>
    <dbReference type="NCBI Taxonomy" id="2606936"/>
    <lineage>
        <taxon>Bacteria</taxon>
        <taxon>Pseudomonadati</taxon>
        <taxon>Pseudomonadota</taxon>
        <taxon>Gammaproteobacteria</taxon>
        <taxon>Oceanospirillales</taxon>
        <taxon>Halomonadaceae</taxon>
        <taxon>Billgrantia</taxon>
    </lineage>
</organism>
<keyword evidence="5" id="KW-1133">Transmembrane helix</keyword>
<dbReference type="PANTHER" id="PTHR47870:SF4">
    <property type="entry name" value="CYTOCHROME C-TYPE BIOGENESIS PROTEIN CYCH"/>
    <property type="match status" value="1"/>
</dbReference>
<proteinExistence type="predicted"/>
<feature type="domain" description="Cytochrome c-type biogenesis protein H TPR" evidence="7">
    <location>
        <begin position="150"/>
        <end position="258"/>
    </location>
</feature>
<reference evidence="8 9" key="1">
    <citation type="submission" date="2019-08" db="EMBL/GenBank/DDBJ databases">
        <title>Bioinformatics analysis of the strain L3 and L5.</title>
        <authorList>
            <person name="Li X."/>
        </authorList>
    </citation>
    <scope>NUCLEOTIDE SEQUENCE [LARGE SCALE GENOMIC DNA]</scope>
    <source>
        <strain evidence="8 9">L5</strain>
    </source>
</reference>
<dbReference type="InterPro" id="IPR011990">
    <property type="entry name" value="TPR-like_helical_dom_sf"/>
</dbReference>
<evidence type="ECO:0000313" key="9">
    <source>
        <dbReference type="Proteomes" id="UP000486760"/>
    </source>
</evidence>
<feature type="transmembrane region" description="Helical" evidence="5">
    <location>
        <begin position="98"/>
        <end position="119"/>
    </location>
</feature>
<keyword evidence="5" id="KW-0812">Transmembrane</keyword>
<dbReference type="GO" id="GO:0017004">
    <property type="term" value="P:cytochrome complex assembly"/>
    <property type="evidence" value="ECO:0007669"/>
    <property type="project" value="UniProtKB-KW"/>
</dbReference>
<evidence type="ECO:0000256" key="2">
    <source>
        <dbReference type="ARBA" id="ARBA00022737"/>
    </source>
</evidence>
<comment type="subcellular location">
    <subcellularLocation>
        <location evidence="1">Cell envelope</location>
    </subcellularLocation>
</comment>
<dbReference type="SUPFAM" id="SSF48452">
    <property type="entry name" value="TPR-like"/>
    <property type="match status" value="1"/>
</dbReference>
<comment type="caution">
    <text evidence="8">The sequence shown here is derived from an EMBL/GenBank/DDBJ whole genome shotgun (WGS) entry which is preliminary data.</text>
</comment>
<dbReference type="InterPro" id="IPR017560">
    <property type="entry name" value="Cyt_c_biogenesis_CcmI"/>
</dbReference>
<evidence type="ECO:0000259" key="6">
    <source>
        <dbReference type="Pfam" id="PF23892"/>
    </source>
</evidence>
<accession>A0A7V7FZM5</accession>
<dbReference type="InterPro" id="IPR056412">
    <property type="entry name" value="Ig_CycH"/>
</dbReference>
<evidence type="ECO:0000256" key="4">
    <source>
        <dbReference type="ARBA" id="ARBA00022803"/>
    </source>
</evidence>
<evidence type="ECO:0000313" key="8">
    <source>
        <dbReference type="EMBL" id="KAA0012039.1"/>
    </source>
</evidence>
<keyword evidence="3" id="KW-0201">Cytochrome c-type biogenesis</keyword>
<keyword evidence="9" id="KW-1185">Reference proteome</keyword>
<evidence type="ECO:0000259" key="7">
    <source>
        <dbReference type="Pfam" id="PF23914"/>
    </source>
</evidence>
<keyword evidence="2" id="KW-0677">Repeat</keyword>
<dbReference type="Proteomes" id="UP000486760">
    <property type="component" value="Unassembled WGS sequence"/>
</dbReference>
<keyword evidence="5" id="KW-0472">Membrane</keyword>
<name>A0A7V7FZM5_9GAMM</name>
<dbReference type="RefSeq" id="WP_149328600.1">
    <property type="nucleotide sequence ID" value="NZ_VTPY01000004.1"/>
</dbReference>